<proteinExistence type="predicted"/>
<accession>A0A8S2YBL7</accession>
<gene>
    <name evidence="3" type="ORF">GIL414_LOCUS46034</name>
    <name evidence="2" type="ORF">SMN809_LOCUS37078</name>
</gene>
<protein>
    <submittedName>
        <fullName evidence="2">Uncharacterized protein</fullName>
    </submittedName>
</protein>
<feature type="compositionally biased region" description="Polar residues" evidence="1">
    <location>
        <begin position="56"/>
        <end position="69"/>
    </location>
</feature>
<dbReference type="AlphaFoldDB" id="A0A8S2YBL7"/>
<dbReference type="EMBL" id="CAJOBI010093210">
    <property type="protein sequence ID" value="CAF4552185.1"/>
    <property type="molecule type" value="Genomic_DNA"/>
</dbReference>
<evidence type="ECO:0000256" key="1">
    <source>
        <dbReference type="SAM" id="MobiDB-lite"/>
    </source>
</evidence>
<evidence type="ECO:0000313" key="2">
    <source>
        <dbReference type="EMBL" id="CAF4552185.1"/>
    </source>
</evidence>
<comment type="caution">
    <text evidence="2">The sequence shown here is derived from an EMBL/GenBank/DDBJ whole genome shotgun (WGS) entry which is preliminary data.</text>
</comment>
<evidence type="ECO:0000313" key="4">
    <source>
        <dbReference type="Proteomes" id="UP000676336"/>
    </source>
</evidence>
<sequence>QGYKKYRPSVVSDLSYASAEDEFSELPHEVQVQQQRLLKMPRKLLEQPKIIQNRSSIVENDDQAQSTSLSHRRQMVAALK</sequence>
<feature type="non-terminal residue" evidence="2">
    <location>
        <position position="1"/>
    </location>
</feature>
<name>A0A8S2YBL7_9BILA</name>
<reference evidence="2" key="1">
    <citation type="submission" date="2021-02" db="EMBL/GenBank/DDBJ databases">
        <authorList>
            <person name="Nowell W R."/>
        </authorList>
    </citation>
    <scope>NUCLEOTIDE SEQUENCE</scope>
</reference>
<dbReference type="Proteomes" id="UP000676336">
    <property type="component" value="Unassembled WGS sequence"/>
</dbReference>
<feature type="region of interest" description="Disordered" evidence="1">
    <location>
        <begin position="56"/>
        <end position="80"/>
    </location>
</feature>
<feature type="non-terminal residue" evidence="2">
    <location>
        <position position="80"/>
    </location>
</feature>
<organism evidence="2 4">
    <name type="scientific">Rotaria magnacalcarata</name>
    <dbReference type="NCBI Taxonomy" id="392030"/>
    <lineage>
        <taxon>Eukaryota</taxon>
        <taxon>Metazoa</taxon>
        <taxon>Spiralia</taxon>
        <taxon>Gnathifera</taxon>
        <taxon>Rotifera</taxon>
        <taxon>Eurotatoria</taxon>
        <taxon>Bdelloidea</taxon>
        <taxon>Philodinida</taxon>
        <taxon>Philodinidae</taxon>
        <taxon>Rotaria</taxon>
    </lineage>
</organism>
<dbReference type="EMBL" id="CAJOBJ010143400">
    <property type="protein sequence ID" value="CAF4773318.1"/>
    <property type="molecule type" value="Genomic_DNA"/>
</dbReference>
<dbReference type="Proteomes" id="UP000681720">
    <property type="component" value="Unassembled WGS sequence"/>
</dbReference>
<evidence type="ECO:0000313" key="3">
    <source>
        <dbReference type="EMBL" id="CAF4773318.1"/>
    </source>
</evidence>